<reference evidence="2 3" key="1">
    <citation type="submission" date="2020-07" db="EMBL/GenBank/DDBJ databases">
        <title>Comparative genomics of pyrophilous fungi reveals a link between fire events and developmental genes.</title>
        <authorList>
            <consortium name="DOE Joint Genome Institute"/>
            <person name="Steindorff A.S."/>
            <person name="Carver A."/>
            <person name="Calhoun S."/>
            <person name="Stillman K."/>
            <person name="Liu H."/>
            <person name="Lipzen A."/>
            <person name="Pangilinan J."/>
            <person name="Labutti K."/>
            <person name="Bruns T.D."/>
            <person name="Grigoriev I.V."/>
        </authorList>
    </citation>
    <scope>NUCLEOTIDE SEQUENCE [LARGE SCALE GENOMIC DNA]</scope>
    <source>
        <strain evidence="2 3">CBS 144469</strain>
    </source>
</reference>
<gene>
    <name evidence="2" type="ORF">DFP72DRAFT_841424</name>
</gene>
<dbReference type="Proteomes" id="UP000521943">
    <property type="component" value="Unassembled WGS sequence"/>
</dbReference>
<evidence type="ECO:0000313" key="3">
    <source>
        <dbReference type="Proteomes" id="UP000521943"/>
    </source>
</evidence>
<comment type="caution">
    <text evidence="2">The sequence shown here is derived from an EMBL/GenBank/DDBJ whole genome shotgun (WGS) entry which is preliminary data.</text>
</comment>
<keyword evidence="3" id="KW-1185">Reference proteome</keyword>
<evidence type="ECO:0000313" key="2">
    <source>
        <dbReference type="EMBL" id="KAF6763316.1"/>
    </source>
</evidence>
<proteinExistence type="predicted"/>
<dbReference type="AlphaFoldDB" id="A0A8H6ID23"/>
<sequence>MASETKPKKPWAERIEEAKIMGGESTLAALYKVAKNPETATHDTTSHLPPLPPRAKGHPTPWLNEADTESHLKPLTESTKWTLEHRLPTEEEQDRIMSECGCSPGEAPKAQTEKLAFLKNTYDFPSIEAADSFLADVKILSDVGEFHHYDSYSMAPLKASGSDFSTASPVSLTFFVQTHSAISEGDKKPGVTIRDVRYAVLLEHLYHSAYPERRLGQ</sequence>
<dbReference type="EMBL" id="JACGCI010000006">
    <property type="protein sequence ID" value="KAF6763316.1"/>
    <property type="molecule type" value="Genomic_DNA"/>
</dbReference>
<accession>A0A8H6ID23</accession>
<feature type="region of interest" description="Disordered" evidence="1">
    <location>
        <begin position="37"/>
        <end position="60"/>
    </location>
</feature>
<dbReference type="OrthoDB" id="3055225at2759"/>
<name>A0A8H6ID23_9AGAR</name>
<evidence type="ECO:0000256" key="1">
    <source>
        <dbReference type="SAM" id="MobiDB-lite"/>
    </source>
</evidence>
<protein>
    <submittedName>
        <fullName evidence="2">Uncharacterized protein</fullName>
    </submittedName>
</protein>
<organism evidence="2 3">
    <name type="scientific">Ephemerocybe angulata</name>
    <dbReference type="NCBI Taxonomy" id="980116"/>
    <lineage>
        <taxon>Eukaryota</taxon>
        <taxon>Fungi</taxon>
        <taxon>Dikarya</taxon>
        <taxon>Basidiomycota</taxon>
        <taxon>Agaricomycotina</taxon>
        <taxon>Agaricomycetes</taxon>
        <taxon>Agaricomycetidae</taxon>
        <taxon>Agaricales</taxon>
        <taxon>Agaricineae</taxon>
        <taxon>Psathyrellaceae</taxon>
        <taxon>Ephemerocybe</taxon>
    </lineage>
</organism>